<reference evidence="2" key="1">
    <citation type="submission" date="2018-05" db="EMBL/GenBank/DDBJ databases">
        <title>Pedobacter paludis sp. nov., isolated from wetland soil.</title>
        <authorList>
            <person name="Zhang Y."/>
        </authorList>
    </citation>
    <scope>NUCLEOTIDE SEQUENCE [LARGE SCALE GENOMIC DNA]</scope>
    <source>
        <strain evidence="2">R-8</strain>
    </source>
</reference>
<dbReference type="EMBL" id="QGNY01000025">
    <property type="protein sequence ID" value="PWS29618.1"/>
    <property type="molecule type" value="Genomic_DNA"/>
</dbReference>
<gene>
    <name evidence="1" type="ORF">DF947_22085</name>
</gene>
<dbReference type="Proteomes" id="UP000245391">
    <property type="component" value="Unassembled WGS sequence"/>
</dbReference>
<proteinExistence type="predicted"/>
<organism evidence="1 2">
    <name type="scientific">Pedobacter paludis</name>
    <dbReference type="NCBI Taxonomy" id="2203212"/>
    <lineage>
        <taxon>Bacteria</taxon>
        <taxon>Pseudomonadati</taxon>
        <taxon>Bacteroidota</taxon>
        <taxon>Sphingobacteriia</taxon>
        <taxon>Sphingobacteriales</taxon>
        <taxon>Sphingobacteriaceae</taxon>
        <taxon>Pedobacter</taxon>
    </lineage>
</organism>
<comment type="caution">
    <text evidence="1">The sequence shown here is derived from an EMBL/GenBank/DDBJ whole genome shotgun (WGS) entry which is preliminary data.</text>
</comment>
<feature type="non-terminal residue" evidence="1">
    <location>
        <position position="76"/>
    </location>
</feature>
<evidence type="ECO:0000313" key="1">
    <source>
        <dbReference type="EMBL" id="PWS29618.1"/>
    </source>
</evidence>
<keyword evidence="2" id="KW-1185">Reference proteome</keyword>
<sequence>MLLITILFCIAISGLDNVNKKAIPISENRLFFFWLSSPEIAIQKRIVMRSIIKSGYQKRTQKDYSLSFKHQIVFEI</sequence>
<name>A0A317EWM0_9SPHI</name>
<evidence type="ECO:0000313" key="2">
    <source>
        <dbReference type="Proteomes" id="UP000245391"/>
    </source>
</evidence>
<protein>
    <submittedName>
        <fullName evidence="1">Uncharacterized protein</fullName>
    </submittedName>
</protein>
<dbReference type="AlphaFoldDB" id="A0A317EWM0"/>
<accession>A0A317EWM0</accession>